<accession>A0A224YMI1</accession>
<evidence type="ECO:0000256" key="1">
    <source>
        <dbReference type="SAM" id="SignalP"/>
    </source>
</evidence>
<dbReference type="GO" id="GO:0043176">
    <property type="term" value="F:amine binding"/>
    <property type="evidence" value="ECO:0007669"/>
    <property type="project" value="InterPro"/>
</dbReference>
<organism evidence="2">
    <name type="scientific">Rhipicephalus zambeziensis</name>
    <dbReference type="NCBI Taxonomy" id="60191"/>
    <lineage>
        <taxon>Eukaryota</taxon>
        <taxon>Metazoa</taxon>
        <taxon>Ecdysozoa</taxon>
        <taxon>Arthropoda</taxon>
        <taxon>Chelicerata</taxon>
        <taxon>Arachnida</taxon>
        <taxon>Acari</taxon>
        <taxon>Parasitiformes</taxon>
        <taxon>Ixodida</taxon>
        <taxon>Ixodoidea</taxon>
        <taxon>Ixodidae</taxon>
        <taxon>Rhipicephalinae</taxon>
        <taxon>Rhipicephalus</taxon>
        <taxon>Rhipicephalus</taxon>
    </lineage>
</organism>
<reference evidence="2" key="1">
    <citation type="journal article" date="2017" name="Parasit. Vectors">
        <title>Sialotranscriptomics of Rhipicephalus zambeziensis reveals intricate expression profiles of secretory proteins and suggests tight temporal transcriptional regulation during blood-feeding.</title>
        <authorList>
            <person name="de Castro M.H."/>
            <person name="de Klerk D."/>
            <person name="Pienaar R."/>
            <person name="Rees D.J.G."/>
            <person name="Mans B.J."/>
        </authorList>
    </citation>
    <scope>NUCLEOTIDE SEQUENCE</scope>
    <source>
        <tissue evidence="2">Salivary glands</tissue>
    </source>
</reference>
<keyword evidence="1" id="KW-0732">Signal</keyword>
<feature type="signal peptide" evidence="1">
    <location>
        <begin position="1"/>
        <end position="24"/>
    </location>
</feature>
<dbReference type="AlphaFoldDB" id="A0A224YMI1"/>
<proteinExistence type="predicted"/>
<dbReference type="InterPro" id="IPR012674">
    <property type="entry name" value="Calycin"/>
</dbReference>
<evidence type="ECO:0000313" key="2">
    <source>
        <dbReference type="EMBL" id="MAA15020.1"/>
    </source>
</evidence>
<dbReference type="InterPro" id="IPR002970">
    <property type="entry name" value="Tick_his-bd"/>
</dbReference>
<dbReference type="SUPFAM" id="SSF50814">
    <property type="entry name" value="Lipocalins"/>
    <property type="match status" value="1"/>
</dbReference>
<name>A0A224YMI1_9ACAR</name>
<dbReference type="EMBL" id="GFPF01003874">
    <property type="protein sequence ID" value="MAA15020.1"/>
    <property type="molecule type" value="Transcribed_RNA"/>
</dbReference>
<dbReference type="GO" id="GO:0030682">
    <property type="term" value="P:symbiont-mediated perturbation of host defenses"/>
    <property type="evidence" value="ECO:0007669"/>
    <property type="project" value="InterPro"/>
</dbReference>
<protein>
    <submittedName>
        <fullName evidence="2">Lipocalin</fullName>
    </submittedName>
</protein>
<dbReference type="Pfam" id="PF02098">
    <property type="entry name" value="His_binding"/>
    <property type="match status" value="1"/>
</dbReference>
<feature type="chain" id="PRO_5013302238" evidence="1">
    <location>
        <begin position="25"/>
        <end position="186"/>
    </location>
</feature>
<sequence length="186" mass="20590">MRAAYLKGFLSACALVLVLPSARAQGGDPPSQGVPDTFKVFADHDHAIAMLDVDEDGDLDCLTATRTEFDKDIPSATYVWQLGGLNGKEKNQVTFHFKAGPTPDQAIFTQDGTDGSEHIVKTVYTDYETCALFQFPYGGRQECMLWVTDEAKNNVPQKCVDQFRQHCDVEVVAYDEDTCSQVENSH</sequence>
<dbReference type="Gene3D" id="2.40.128.20">
    <property type="match status" value="1"/>
</dbReference>